<comment type="similarity">
    <text evidence="1">Belongs to the type-B carboxylesterase/lipase family.</text>
</comment>
<evidence type="ECO:0000313" key="6">
    <source>
        <dbReference type="Proteomes" id="UP000053240"/>
    </source>
</evidence>
<evidence type="ECO:0000259" key="4">
    <source>
        <dbReference type="Pfam" id="PF00135"/>
    </source>
</evidence>
<feature type="region of interest" description="Disordered" evidence="3">
    <location>
        <begin position="1"/>
        <end position="20"/>
    </location>
</feature>
<dbReference type="Proteomes" id="UP000053240">
    <property type="component" value="Unassembled WGS sequence"/>
</dbReference>
<organism evidence="5 6">
    <name type="scientific">Papilio machaon</name>
    <name type="common">Old World swallowtail butterfly</name>
    <dbReference type="NCBI Taxonomy" id="76193"/>
    <lineage>
        <taxon>Eukaryota</taxon>
        <taxon>Metazoa</taxon>
        <taxon>Ecdysozoa</taxon>
        <taxon>Arthropoda</taxon>
        <taxon>Hexapoda</taxon>
        <taxon>Insecta</taxon>
        <taxon>Pterygota</taxon>
        <taxon>Neoptera</taxon>
        <taxon>Endopterygota</taxon>
        <taxon>Lepidoptera</taxon>
        <taxon>Glossata</taxon>
        <taxon>Ditrysia</taxon>
        <taxon>Papilionoidea</taxon>
        <taxon>Papilionidae</taxon>
        <taxon>Papilioninae</taxon>
        <taxon>Papilio</taxon>
    </lineage>
</organism>
<dbReference type="PANTHER" id="PTHR43903">
    <property type="entry name" value="NEUROLIGIN"/>
    <property type="match status" value="1"/>
</dbReference>
<dbReference type="InterPro" id="IPR002018">
    <property type="entry name" value="CarbesteraseB"/>
</dbReference>
<dbReference type="EMBL" id="KQ460650">
    <property type="protein sequence ID" value="KPJ13072.1"/>
    <property type="molecule type" value="Genomic_DNA"/>
</dbReference>
<dbReference type="SUPFAM" id="SSF53474">
    <property type="entry name" value="alpha/beta-Hydrolases"/>
    <property type="match status" value="1"/>
</dbReference>
<feature type="domain" description="Carboxylesterase type B" evidence="4">
    <location>
        <begin position="35"/>
        <end position="568"/>
    </location>
</feature>
<keyword evidence="6" id="KW-1185">Reference proteome</keyword>
<gene>
    <name evidence="5" type="ORF">RR48_05181</name>
</gene>
<dbReference type="AlphaFoldDB" id="A0A0N1PGW3"/>
<evidence type="ECO:0000256" key="3">
    <source>
        <dbReference type="SAM" id="MobiDB-lite"/>
    </source>
</evidence>
<proteinExistence type="inferred from homology"/>
<accession>A0A0N1PGW3</accession>
<feature type="region of interest" description="Disordered" evidence="3">
    <location>
        <begin position="299"/>
        <end position="330"/>
    </location>
</feature>
<protein>
    <submittedName>
        <fullName evidence="5">Carboxylesterase 4A</fullName>
    </submittedName>
</protein>
<feature type="region of interest" description="Disordered" evidence="3">
    <location>
        <begin position="638"/>
        <end position="661"/>
    </location>
</feature>
<dbReference type="STRING" id="76193.A0A0N1PGW3"/>
<evidence type="ECO:0000313" key="5">
    <source>
        <dbReference type="EMBL" id="KPJ13072.1"/>
    </source>
</evidence>
<reference evidence="5 6" key="1">
    <citation type="journal article" date="2015" name="Nat. Commun.">
        <title>Outbred genome sequencing and CRISPR/Cas9 gene editing in butterflies.</title>
        <authorList>
            <person name="Li X."/>
            <person name="Fan D."/>
            <person name="Zhang W."/>
            <person name="Liu G."/>
            <person name="Zhang L."/>
            <person name="Zhao L."/>
            <person name="Fang X."/>
            <person name="Chen L."/>
            <person name="Dong Y."/>
            <person name="Chen Y."/>
            <person name="Ding Y."/>
            <person name="Zhao R."/>
            <person name="Feng M."/>
            <person name="Zhu Y."/>
            <person name="Feng Y."/>
            <person name="Jiang X."/>
            <person name="Zhu D."/>
            <person name="Xiang H."/>
            <person name="Feng X."/>
            <person name="Li S."/>
            <person name="Wang J."/>
            <person name="Zhang G."/>
            <person name="Kronforst M.R."/>
            <person name="Wang W."/>
        </authorList>
    </citation>
    <scope>NUCLEOTIDE SEQUENCE [LARGE SCALE GENOMIC DNA]</scope>
    <source>
        <strain evidence="5">Ya'a_city_454_Pm</strain>
        <tissue evidence="5">Whole body</tissue>
    </source>
</reference>
<name>A0A0N1PGW3_PAPMA</name>
<dbReference type="Gene3D" id="3.40.50.1820">
    <property type="entry name" value="alpha/beta hydrolase"/>
    <property type="match status" value="1"/>
</dbReference>
<dbReference type="Pfam" id="PF00135">
    <property type="entry name" value="COesterase"/>
    <property type="match status" value="1"/>
</dbReference>
<dbReference type="InterPro" id="IPR029058">
    <property type="entry name" value="AB_hydrolase_fold"/>
</dbReference>
<evidence type="ECO:0000256" key="1">
    <source>
        <dbReference type="ARBA" id="ARBA00005964"/>
    </source>
</evidence>
<dbReference type="InterPro" id="IPR051093">
    <property type="entry name" value="Neuroligin/BSAL"/>
</dbReference>
<sequence>MSRPATAVVGGDPASPPEPDSAVVFAQKHGRSARLEGYKNDALGYYTFLGIRYAEPPVGNRRFQRPIRRFLSGELSATKQCAPCPQLDPWNPRKAVGHEDCLCLNIYAPKMPGEEEGCPVVFFVHGGNYRSGSIAPYGGQHLAQKDTILVTVQYRLGSLGYLSTGQRDAPGNAGLFDLRAALTWTQEYIEFFGGDKNRIVVMGQGSGASAASILGLSPEGRSAAGVAALSGTPLSPGAVRSDPDAHAKELAERTGCPHKPAERLMQCLKKIPVEKIILADSDMNIDMVDTNRFLDEISGRSGSGARVEEEDDRRALPPLVSEQPSQSLQRRRQHCPLLTGVVSAETSKAVFGKYSTFLTSKLGEVRDFIKKELIGGLRGVVQGVDGLIPLKALGVDSLIPLPDYYQALFDSTSKAVDGLSQIVDATSDALFNFPAYQTVRAWGAASPAFLYSFEHVGNLTKGNHFLPGISLTQDGDSKVKVPKKGPSHGDELSYIFEPLDEAGNPLGLDVSNTDHRVRESFVGLISKFAHNLGPSANNSKSFGFMPFSQDNDQFLKISDKITVDSNFRFCQMGLWGNMADRISGAFCTEFLGRLLNLPKLEVPVALPVPLNGGSESPTSSVSSEQQGLADAMQDSAFAGSSRGEDEEARLPPDTPPTNHPNVTVTRGMGLWGNMADRISGAFCTEFLGRLLNLPKLEVPVALPVPLNGGLNILGGSSRGQDRTPTQNPLLWKNPLPFRF</sequence>
<dbReference type="InParanoid" id="A0A0N1PGW3"/>
<dbReference type="ESTHER" id="papma-a0a0n1pgw3">
    <property type="family name" value="OtherNon-catalytic_C"/>
</dbReference>
<evidence type="ECO:0000256" key="2">
    <source>
        <dbReference type="ARBA" id="ARBA00023180"/>
    </source>
</evidence>
<keyword evidence="2" id="KW-0325">Glycoprotein</keyword>